<keyword evidence="2" id="KW-0813">Transport</keyword>
<feature type="transmembrane region" description="Helical" evidence="8">
    <location>
        <begin position="167"/>
        <end position="189"/>
    </location>
</feature>
<evidence type="ECO:0000256" key="2">
    <source>
        <dbReference type="ARBA" id="ARBA00022448"/>
    </source>
</evidence>
<protein>
    <recommendedName>
        <fullName evidence="9">Cyclic nucleotide-binding domain-containing protein</fullName>
    </recommendedName>
</protein>
<feature type="transmembrane region" description="Helical" evidence="8">
    <location>
        <begin position="32"/>
        <end position="53"/>
    </location>
</feature>
<feature type="domain" description="Cyclic nucleotide-binding" evidence="9">
    <location>
        <begin position="276"/>
        <end position="375"/>
    </location>
</feature>
<dbReference type="PANTHER" id="PTHR10217:SF435">
    <property type="entry name" value="POTASSIUM VOLTAGE-GATED CHANNEL PROTEIN EAG"/>
    <property type="match status" value="1"/>
</dbReference>
<dbReference type="OrthoDB" id="426293at2759"/>
<dbReference type="CDD" id="cd00038">
    <property type="entry name" value="CAP_ED"/>
    <property type="match status" value="1"/>
</dbReference>
<accession>A0A150GLS9</accession>
<evidence type="ECO:0000313" key="10">
    <source>
        <dbReference type="EMBL" id="KXZ50270.1"/>
    </source>
</evidence>
<dbReference type="GO" id="GO:0005886">
    <property type="term" value="C:plasma membrane"/>
    <property type="evidence" value="ECO:0007669"/>
    <property type="project" value="TreeGrafter"/>
</dbReference>
<feature type="transmembrane region" description="Helical" evidence="8">
    <location>
        <begin position="237"/>
        <end position="262"/>
    </location>
</feature>
<dbReference type="InterPro" id="IPR005821">
    <property type="entry name" value="Ion_trans_dom"/>
</dbReference>
<feature type="region of interest" description="Disordered" evidence="7">
    <location>
        <begin position="400"/>
        <end position="421"/>
    </location>
</feature>
<keyword evidence="3 8" id="KW-0812">Transmembrane</keyword>
<organism evidence="10 11">
    <name type="scientific">Gonium pectorale</name>
    <name type="common">Green alga</name>
    <dbReference type="NCBI Taxonomy" id="33097"/>
    <lineage>
        <taxon>Eukaryota</taxon>
        <taxon>Viridiplantae</taxon>
        <taxon>Chlorophyta</taxon>
        <taxon>core chlorophytes</taxon>
        <taxon>Chlorophyceae</taxon>
        <taxon>CS clade</taxon>
        <taxon>Chlamydomonadales</taxon>
        <taxon>Volvocaceae</taxon>
        <taxon>Gonium</taxon>
    </lineage>
</organism>
<dbReference type="Pfam" id="PF00027">
    <property type="entry name" value="cNMP_binding"/>
    <property type="match status" value="1"/>
</dbReference>
<dbReference type="AlphaFoldDB" id="A0A150GLS9"/>
<evidence type="ECO:0000256" key="1">
    <source>
        <dbReference type="ARBA" id="ARBA00004141"/>
    </source>
</evidence>
<reference evidence="11" key="1">
    <citation type="journal article" date="2016" name="Nat. Commun.">
        <title>The Gonium pectorale genome demonstrates co-option of cell cycle regulation during the evolution of multicellularity.</title>
        <authorList>
            <person name="Hanschen E.R."/>
            <person name="Marriage T.N."/>
            <person name="Ferris P.J."/>
            <person name="Hamaji T."/>
            <person name="Toyoda A."/>
            <person name="Fujiyama A."/>
            <person name="Neme R."/>
            <person name="Noguchi H."/>
            <person name="Minakuchi Y."/>
            <person name="Suzuki M."/>
            <person name="Kawai-Toyooka H."/>
            <person name="Smith D.R."/>
            <person name="Sparks H."/>
            <person name="Anderson J."/>
            <person name="Bakaric R."/>
            <person name="Luria V."/>
            <person name="Karger A."/>
            <person name="Kirschner M.W."/>
            <person name="Durand P.M."/>
            <person name="Michod R.E."/>
            <person name="Nozaki H."/>
            <person name="Olson B.J."/>
        </authorList>
    </citation>
    <scope>NUCLEOTIDE SEQUENCE [LARGE SCALE GENOMIC DNA]</scope>
    <source>
        <strain evidence="11">NIES-2863</strain>
    </source>
</reference>
<keyword evidence="4 8" id="KW-1133">Transmembrane helix</keyword>
<keyword evidence="11" id="KW-1185">Reference proteome</keyword>
<dbReference type="InterPro" id="IPR000595">
    <property type="entry name" value="cNMP-bd_dom"/>
</dbReference>
<proteinExistence type="predicted"/>
<evidence type="ECO:0000256" key="7">
    <source>
        <dbReference type="SAM" id="MobiDB-lite"/>
    </source>
</evidence>
<feature type="transmembrane region" description="Helical" evidence="8">
    <location>
        <begin position="209"/>
        <end position="225"/>
    </location>
</feature>
<evidence type="ECO:0000259" key="9">
    <source>
        <dbReference type="PROSITE" id="PS50042"/>
    </source>
</evidence>
<dbReference type="InterPro" id="IPR050818">
    <property type="entry name" value="KCNH_animal-type"/>
</dbReference>
<gene>
    <name evidence="10" type="ORF">GPECTOR_17g909</name>
</gene>
<dbReference type="Gene3D" id="1.10.287.70">
    <property type="match status" value="1"/>
</dbReference>
<comment type="caution">
    <text evidence="10">The sequence shown here is derived from an EMBL/GenBank/DDBJ whole genome shotgun (WGS) entry which is preliminary data.</text>
</comment>
<dbReference type="SUPFAM" id="SSF81324">
    <property type="entry name" value="Voltage-gated potassium channels"/>
    <property type="match status" value="1"/>
</dbReference>
<dbReference type="Gene3D" id="2.60.120.10">
    <property type="entry name" value="Jelly Rolls"/>
    <property type="match status" value="1"/>
</dbReference>
<dbReference type="GO" id="GO:0042391">
    <property type="term" value="P:regulation of membrane potential"/>
    <property type="evidence" value="ECO:0007669"/>
    <property type="project" value="TreeGrafter"/>
</dbReference>
<feature type="compositionally biased region" description="Basic and acidic residues" evidence="7">
    <location>
        <begin position="412"/>
        <end position="421"/>
    </location>
</feature>
<evidence type="ECO:0000313" key="11">
    <source>
        <dbReference type="Proteomes" id="UP000075714"/>
    </source>
</evidence>
<evidence type="ECO:0000256" key="8">
    <source>
        <dbReference type="SAM" id="Phobius"/>
    </source>
</evidence>
<dbReference type="EMBL" id="LSYV01000018">
    <property type="protein sequence ID" value="KXZ50270.1"/>
    <property type="molecule type" value="Genomic_DNA"/>
</dbReference>
<dbReference type="Proteomes" id="UP000075714">
    <property type="component" value="Unassembled WGS sequence"/>
</dbReference>
<comment type="subcellular location">
    <subcellularLocation>
        <location evidence="1">Membrane</location>
        <topology evidence="1">Multi-pass membrane protein</topology>
    </subcellularLocation>
</comment>
<evidence type="ECO:0000256" key="4">
    <source>
        <dbReference type="ARBA" id="ARBA00022989"/>
    </source>
</evidence>
<dbReference type="SUPFAM" id="SSF51206">
    <property type="entry name" value="cAMP-binding domain-like"/>
    <property type="match status" value="1"/>
</dbReference>
<dbReference type="PANTHER" id="PTHR10217">
    <property type="entry name" value="VOLTAGE AND LIGAND GATED POTASSIUM CHANNEL"/>
    <property type="match status" value="1"/>
</dbReference>
<dbReference type="GO" id="GO:0005249">
    <property type="term" value="F:voltage-gated potassium channel activity"/>
    <property type="evidence" value="ECO:0007669"/>
    <property type="project" value="TreeGrafter"/>
</dbReference>
<keyword evidence="5" id="KW-0406">Ion transport</keyword>
<dbReference type="PROSITE" id="PS50042">
    <property type="entry name" value="CNMP_BINDING_3"/>
    <property type="match status" value="1"/>
</dbReference>
<feature type="transmembrane region" description="Helical" evidence="8">
    <location>
        <begin position="65"/>
        <end position="86"/>
    </location>
</feature>
<dbReference type="InterPro" id="IPR018490">
    <property type="entry name" value="cNMP-bd_dom_sf"/>
</dbReference>
<dbReference type="SMART" id="SM00100">
    <property type="entry name" value="cNMP"/>
    <property type="match status" value="1"/>
</dbReference>
<sequence length="441" mass="50547">MLAFAEWWMRYNPLGKLEGLVPIIGPNTRRKLAWDIFIMCLVLYNAVMVPLAFSYGVPDHLGFTLVEYVLTAFYAVDMAVSFRTAYYDDDGNMVRDSWPVARRYLTTWFMVDFFATVPFDAIGQAAGLGGSQTQLTVLAIFKTPRLLRLIKLVRLLDRLRRANAIKVVQLILLMVMIAHWLACIWYIIARYTPREELWGFDTLHDHRKLTWYLSAFYYSFLMLLGDKRDAYNNYERLFYIICLVAGACFYSAVVGNMALLVANMNIVSVRYRMLPTPQGCEPAFIRTLATRMRIVTFIPREVIFRQGDLGQEMYIIRSGCVAVLSKTNEYMSLLKSGDFFGEIALLTQARRTAKCIALSNCDLAVLNSYDLKLLMKEFPESASTLQAAARERLRQLQIAGRAGTAADDEEDEGKRREREELRRTRIRTISRFATGEATLAQ</sequence>
<dbReference type="InterPro" id="IPR014710">
    <property type="entry name" value="RmlC-like_jellyroll"/>
</dbReference>
<dbReference type="Pfam" id="PF00520">
    <property type="entry name" value="Ion_trans"/>
    <property type="match status" value="1"/>
</dbReference>
<keyword evidence="6 8" id="KW-0472">Membrane</keyword>
<evidence type="ECO:0000256" key="6">
    <source>
        <dbReference type="ARBA" id="ARBA00023136"/>
    </source>
</evidence>
<evidence type="ECO:0000256" key="5">
    <source>
        <dbReference type="ARBA" id="ARBA00023065"/>
    </source>
</evidence>
<name>A0A150GLS9_GONPE</name>
<evidence type="ECO:0000256" key="3">
    <source>
        <dbReference type="ARBA" id="ARBA00022692"/>
    </source>
</evidence>